<dbReference type="EMBL" id="JAUMIS010000001">
    <property type="protein sequence ID" value="MDO3720193.1"/>
    <property type="molecule type" value="Genomic_DNA"/>
</dbReference>
<dbReference type="PANTHER" id="PTHR36220">
    <property type="entry name" value="UNNAMED PRODUCT"/>
    <property type="match status" value="1"/>
</dbReference>
<protein>
    <submittedName>
        <fullName evidence="6">Cadherin-like beta sandwich domain-containing protein</fullName>
    </submittedName>
</protein>
<dbReference type="SMART" id="SM00191">
    <property type="entry name" value="Int_alpha"/>
    <property type="match status" value="6"/>
</dbReference>
<dbReference type="RefSeq" id="WP_302909622.1">
    <property type="nucleotide sequence ID" value="NZ_JAUMIS010000001.1"/>
</dbReference>
<dbReference type="Proteomes" id="UP001168640">
    <property type="component" value="Unassembled WGS sequence"/>
</dbReference>
<feature type="domain" description="Cadherin-like beta-sandwich-like" evidence="5">
    <location>
        <begin position="38"/>
        <end position="129"/>
    </location>
</feature>
<keyword evidence="1" id="KW-0732">Signal</keyword>
<dbReference type="Pfam" id="PF12733">
    <property type="entry name" value="Cadherin-like"/>
    <property type="match status" value="1"/>
</dbReference>
<evidence type="ECO:0000256" key="1">
    <source>
        <dbReference type="ARBA" id="ARBA00022729"/>
    </source>
</evidence>
<sequence>MVACGGGNGGNGGGNGGNGGGKSGNGGGANEQSSNATLSSLSVSGARLDQIFQSSQKTYTCSVGFLATSVTLIAKPSDAAASIRVNGSPVDSGSESSLIPLNEGDNTIEVMVTAEDGKSADTYTVIVTRATAEDFGEQAYLNADSDEEFGYSVALSGNTLVVGDPNRDIRGDPSKAGAVYVFVRDGPTWSQQAHLRASNAYAQDQFGLSVALSGETLVVGATGERRTVSSSRTSGAVYVFVRDGATWRQQAYLKVSNADSGDEFGYSVALSGETLVVGAPEEGRTTTADEADNSVLSSGAVYVFVRDGTSWSQQAYLKASNSDSNDQFGHSVAISGETLVVGATRVKNDVEWRWGVAPAPTGAAYVFARNGTSWSQQAYLKASNADSGDEFGYSVTLSNDTLVVGAPRRGVRPGAAHVFTRNGISWSQEAYLQGDAGYGDHFGGAVALSGETLVVGAKTSSIDNSPYESGAAYVFARNGTSWSQQAYLKASDAGYGDHFGGAVALSGETLVVGAAKDYEKGAVYIWQ</sequence>
<organism evidence="6 7">
    <name type="scientific">Marinobacter suaedae</name>
    <dbReference type="NCBI Taxonomy" id="3057675"/>
    <lineage>
        <taxon>Bacteria</taxon>
        <taxon>Pseudomonadati</taxon>
        <taxon>Pseudomonadota</taxon>
        <taxon>Gammaproteobacteria</taxon>
        <taxon>Pseudomonadales</taxon>
        <taxon>Marinobacteraceae</taxon>
        <taxon>Marinobacter</taxon>
    </lineage>
</organism>
<keyword evidence="2" id="KW-0677">Repeat</keyword>
<dbReference type="Pfam" id="PF14312">
    <property type="entry name" value="FG-GAP_2"/>
    <property type="match status" value="7"/>
</dbReference>
<dbReference type="InterPro" id="IPR013517">
    <property type="entry name" value="FG-GAP"/>
</dbReference>
<dbReference type="InterPro" id="IPR013519">
    <property type="entry name" value="Int_alpha_beta-p"/>
</dbReference>
<comment type="caution">
    <text evidence="6">The sequence shown here is derived from an EMBL/GenBank/DDBJ whole genome shotgun (WGS) entry which is preliminary data.</text>
</comment>
<reference evidence="6" key="1">
    <citation type="submission" date="2023-07" db="EMBL/GenBank/DDBJ databases">
        <title>Marinobacter sp. chi1 genome sequencing and assembly.</title>
        <authorList>
            <person name="Park S."/>
        </authorList>
    </citation>
    <scope>NUCLEOTIDE SEQUENCE</scope>
    <source>
        <strain evidence="6">Chi1</strain>
    </source>
</reference>
<evidence type="ECO:0000259" key="5">
    <source>
        <dbReference type="Pfam" id="PF12733"/>
    </source>
</evidence>
<evidence type="ECO:0000256" key="4">
    <source>
        <dbReference type="SAM" id="MobiDB-lite"/>
    </source>
</evidence>
<dbReference type="InterPro" id="IPR028994">
    <property type="entry name" value="Integrin_alpha_N"/>
</dbReference>
<proteinExistence type="predicted"/>
<gene>
    <name evidence="6" type="ORF">QVZ43_00565</name>
</gene>
<feature type="region of interest" description="Disordered" evidence="4">
    <location>
        <begin position="1"/>
        <end position="38"/>
    </location>
</feature>
<dbReference type="SUPFAM" id="SSF69318">
    <property type="entry name" value="Integrin alpha N-terminal domain"/>
    <property type="match status" value="1"/>
</dbReference>
<evidence type="ECO:0000313" key="7">
    <source>
        <dbReference type="Proteomes" id="UP001168640"/>
    </source>
</evidence>
<dbReference type="Gene3D" id="2.130.10.130">
    <property type="entry name" value="Integrin alpha, N-terminal"/>
    <property type="match status" value="3"/>
</dbReference>
<evidence type="ECO:0000256" key="3">
    <source>
        <dbReference type="ARBA" id="ARBA00023180"/>
    </source>
</evidence>
<dbReference type="PANTHER" id="PTHR36220:SF1">
    <property type="entry name" value="GAMMA TUBULIN COMPLEX COMPONENT C-TERMINAL DOMAIN-CONTAINING PROTEIN"/>
    <property type="match status" value="1"/>
</dbReference>
<evidence type="ECO:0000256" key="2">
    <source>
        <dbReference type="ARBA" id="ARBA00022737"/>
    </source>
</evidence>
<feature type="compositionally biased region" description="Gly residues" evidence="4">
    <location>
        <begin position="1"/>
        <end position="29"/>
    </location>
</feature>
<keyword evidence="7" id="KW-1185">Reference proteome</keyword>
<evidence type="ECO:0000313" key="6">
    <source>
        <dbReference type="EMBL" id="MDO3720193.1"/>
    </source>
</evidence>
<dbReference type="InterPro" id="IPR025883">
    <property type="entry name" value="Cadherin-like_domain"/>
</dbReference>
<name>A0ABT8VW38_9GAMM</name>
<keyword evidence="3" id="KW-0325">Glycoprotein</keyword>
<accession>A0ABT8VW38</accession>